<dbReference type="EMBL" id="NRRL01000071">
    <property type="protein sequence ID" value="MBK1670024.1"/>
    <property type="molecule type" value="Genomic_DNA"/>
</dbReference>
<dbReference type="RefSeq" id="WP_200342368.1">
    <property type="nucleotide sequence ID" value="NZ_NRRL01000071.1"/>
</dbReference>
<evidence type="ECO:0000313" key="2">
    <source>
        <dbReference type="Proteomes" id="UP001296873"/>
    </source>
</evidence>
<reference evidence="1 2" key="1">
    <citation type="journal article" date="2020" name="Microorganisms">
        <title>Osmotic Adaptation and Compatible Solute Biosynthesis of Phototrophic Bacteria as Revealed from Genome Analyses.</title>
        <authorList>
            <person name="Imhoff J.F."/>
            <person name="Rahn T."/>
            <person name="Kunzel S."/>
            <person name="Keller A."/>
            <person name="Neulinger S.C."/>
        </authorList>
    </citation>
    <scope>NUCLEOTIDE SEQUENCE [LARGE SCALE GENOMIC DNA]</scope>
    <source>
        <strain evidence="1 2">DSM 9895</strain>
    </source>
</reference>
<protein>
    <submittedName>
        <fullName evidence="1">Uncharacterized protein</fullName>
    </submittedName>
</protein>
<organism evidence="1 2">
    <name type="scientific">Rhodovibrio sodomensis</name>
    <dbReference type="NCBI Taxonomy" id="1088"/>
    <lineage>
        <taxon>Bacteria</taxon>
        <taxon>Pseudomonadati</taxon>
        <taxon>Pseudomonadota</taxon>
        <taxon>Alphaproteobacteria</taxon>
        <taxon>Rhodospirillales</taxon>
        <taxon>Rhodovibrionaceae</taxon>
        <taxon>Rhodovibrio</taxon>
    </lineage>
</organism>
<keyword evidence="2" id="KW-1185">Reference proteome</keyword>
<gene>
    <name evidence="1" type="ORF">CKO28_18480</name>
</gene>
<accession>A0ABS1DJT4</accession>
<evidence type="ECO:0000313" key="1">
    <source>
        <dbReference type="EMBL" id="MBK1670024.1"/>
    </source>
</evidence>
<sequence length="241" mass="25286">MTGRATRSAAVVLAVTLQRLVEDATRFWSVEEQLVLDALRRSANALNHASPTELKAYVVSLEPEALQAALRNVKGIYHELLFAYAENVDGDEVAAQLFQATNHAGADLEFYVDGDSVGLVQLKAVESASHITEHLTKYPDIAVRATDEVASALPGIESSGFANAALTSTVADTTADLRGDSIVTEAVEGVASSALVTAAFTAGETLRRGTVSRTQLKMALGDTATAGFAAIVLDVLIGDVV</sequence>
<proteinExistence type="predicted"/>
<dbReference type="Proteomes" id="UP001296873">
    <property type="component" value="Unassembled WGS sequence"/>
</dbReference>
<comment type="caution">
    <text evidence="1">The sequence shown here is derived from an EMBL/GenBank/DDBJ whole genome shotgun (WGS) entry which is preliminary data.</text>
</comment>
<name>A0ABS1DJT4_9PROT</name>